<evidence type="ECO:0008006" key="3">
    <source>
        <dbReference type="Google" id="ProtNLM"/>
    </source>
</evidence>
<gene>
    <name evidence="1" type="ORF">KCTCHS21_49620</name>
</gene>
<evidence type="ECO:0000313" key="2">
    <source>
        <dbReference type="Proteomes" id="UP000289856"/>
    </source>
</evidence>
<dbReference type="Proteomes" id="UP000289856">
    <property type="component" value="Chromosome"/>
</dbReference>
<dbReference type="KEGG" id="cohn:KCTCHS21_49620"/>
<proteinExistence type="predicted"/>
<protein>
    <recommendedName>
        <fullName evidence="3">AraC-type arabinose-binding/dimerisation domain-containing protein</fullName>
    </recommendedName>
</protein>
<reference evidence="1 2" key="1">
    <citation type="submission" date="2019-01" db="EMBL/GenBank/DDBJ databases">
        <title>Complete genome sequence of Cohnella hallensis HS21 isolated from Korean fir (Abies koreana) rhizospheric soil.</title>
        <authorList>
            <person name="Jiang L."/>
            <person name="Kang S.W."/>
            <person name="Kim S."/>
            <person name="Jung J."/>
            <person name="Kim C.Y."/>
            <person name="Kim D.H."/>
            <person name="Kim S.W."/>
            <person name="Lee J."/>
        </authorList>
    </citation>
    <scope>NUCLEOTIDE SEQUENCE [LARGE SCALE GENOMIC DNA]</scope>
    <source>
        <strain evidence="1 2">HS21</strain>
    </source>
</reference>
<dbReference type="AlphaFoldDB" id="A0A3T1DBU1"/>
<organism evidence="1 2">
    <name type="scientific">Cohnella abietis</name>
    <dbReference type="NCBI Taxonomy" id="2507935"/>
    <lineage>
        <taxon>Bacteria</taxon>
        <taxon>Bacillati</taxon>
        <taxon>Bacillota</taxon>
        <taxon>Bacilli</taxon>
        <taxon>Bacillales</taxon>
        <taxon>Paenibacillaceae</taxon>
        <taxon>Cohnella</taxon>
    </lineage>
</organism>
<keyword evidence="2" id="KW-1185">Reference proteome</keyword>
<dbReference type="OrthoDB" id="2666627at2"/>
<dbReference type="RefSeq" id="WP_130614343.1">
    <property type="nucleotide sequence ID" value="NZ_AP019400.1"/>
</dbReference>
<evidence type="ECO:0000313" key="1">
    <source>
        <dbReference type="EMBL" id="BBI35563.1"/>
    </source>
</evidence>
<accession>A0A3T1DBU1</accession>
<name>A0A3T1DBU1_9BACL</name>
<sequence>MKINEHMLIWTSASVKLMDVRHATMTSGDEPLAYRLPANGFLFAIRGSAQITLDNVEYVVNSMFVLHGGKGMSLNIQLNQDRFEYYLILYKAGFLLPASPEIRSILAAGNPLQIQYGYAPL</sequence>
<dbReference type="EMBL" id="AP019400">
    <property type="protein sequence ID" value="BBI35563.1"/>
    <property type="molecule type" value="Genomic_DNA"/>
</dbReference>